<dbReference type="InterPro" id="IPR035979">
    <property type="entry name" value="RBD_domain_sf"/>
</dbReference>
<protein>
    <recommendedName>
        <fullName evidence="3">RRM domain-containing protein</fullName>
    </recommendedName>
</protein>
<keyword evidence="1" id="KW-0694">RNA-binding</keyword>
<dbReference type="GO" id="GO:0007624">
    <property type="term" value="P:ultradian rhythm"/>
    <property type="evidence" value="ECO:0007669"/>
    <property type="project" value="InterPro"/>
</dbReference>
<dbReference type="AlphaFoldDB" id="A0AAE0RQI0"/>
<reference evidence="4" key="2">
    <citation type="journal article" date="2021" name="Genome Biol. Evol.">
        <title>Developing a high-quality reference genome for a parasitic bivalve with doubly uniparental inheritance (Bivalvia: Unionida).</title>
        <authorList>
            <person name="Smith C.H."/>
        </authorList>
    </citation>
    <scope>NUCLEOTIDE SEQUENCE</scope>
    <source>
        <strain evidence="4">CHS0354</strain>
        <tissue evidence="4">Mantle</tissue>
    </source>
</reference>
<dbReference type="PROSITE" id="PS50102">
    <property type="entry name" value="RRM"/>
    <property type="match status" value="1"/>
</dbReference>
<dbReference type="PANTHER" id="PTHR16001">
    <property type="entry name" value="ECTO-NOX DISULFIDE-THIOL EXCHANGER"/>
    <property type="match status" value="1"/>
</dbReference>
<evidence type="ECO:0000256" key="2">
    <source>
        <dbReference type="SAM" id="MobiDB-lite"/>
    </source>
</evidence>
<evidence type="ECO:0000259" key="3">
    <source>
        <dbReference type="PROSITE" id="PS50102"/>
    </source>
</evidence>
<dbReference type="InterPro" id="IPR000504">
    <property type="entry name" value="RRM_dom"/>
</dbReference>
<dbReference type="InterPro" id="IPR012677">
    <property type="entry name" value="Nucleotide-bd_a/b_plait_sf"/>
</dbReference>
<proteinExistence type="predicted"/>
<dbReference type="GO" id="GO:0016491">
    <property type="term" value="F:oxidoreductase activity"/>
    <property type="evidence" value="ECO:0007669"/>
    <property type="project" value="InterPro"/>
</dbReference>
<dbReference type="InterPro" id="IPR038876">
    <property type="entry name" value="ENOX"/>
</dbReference>
<feature type="compositionally biased region" description="Acidic residues" evidence="2">
    <location>
        <begin position="421"/>
        <end position="430"/>
    </location>
</feature>
<dbReference type="Gene3D" id="3.30.70.330">
    <property type="match status" value="1"/>
</dbReference>
<gene>
    <name evidence="4" type="ORF">CHS0354_022263</name>
</gene>
<organism evidence="4 5">
    <name type="scientific">Potamilus streckersoni</name>
    <dbReference type="NCBI Taxonomy" id="2493646"/>
    <lineage>
        <taxon>Eukaryota</taxon>
        <taxon>Metazoa</taxon>
        <taxon>Spiralia</taxon>
        <taxon>Lophotrochozoa</taxon>
        <taxon>Mollusca</taxon>
        <taxon>Bivalvia</taxon>
        <taxon>Autobranchia</taxon>
        <taxon>Heteroconchia</taxon>
        <taxon>Palaeoheterodonta</taxon>
        <taxon>Unionida</taxon>
        <taxon>Unionoidea</taxon>
        <taxon>Unionidae</taxon>
        <taxon>Ambleminae</taxon>
        <taxon>Lampsilini</taxon>
        <taxon>Potamilus</taxon>
    </lineage>
</organism>
<feature type="region of interest" description="Disordered" evidence="2">
    <location>
        <begin position="522"/>
        <end position="542"/>
    </location>
</feature>
<dbReference type="InterPro" id="IPR056611">
    <property type="entry name" value="ENOX1/2_dom"/>
</dbReference>
<evidence type="ECO:0000313" key="4">
    <source>
        <dbReference type="EMBL" id="KAK3577701.1"/>
    </source>
</evidence>
<dbReference type="PANTHER" id="PTHR16001:SF4">
    <property type="entry name" value="ECTO-NOX DISULFIDE-THIOL EXCHANGER 1-LIKE PROTEIN"/>
    <property type="match status" value="1"/>
</dbReference>
<dbReference type="SUPFAM" id="SSF54928">
    <property type="entry name" value="RNA-binding domain, RBD"/>
    <property type="match status" value="1"/>
</dbReference>
<sequence length="668" mass="75874">MMNQGGIGFLDPAHNNQPLQFNLNKGKPPMPLDLDRMDMKSNRSGDLPGVMGTGDEHNMMMHGGSSNGPSGFFGGPMGGQGLQGPGMGFPNPMMGPGPDMMNQMMMFQQFGGWGPLGPIGPSGPLAPPQEMLVKEIITLKSCVLYPPPPNAPSQSTRERPPGCRTIFVGGLPENVTDEILQETFCNFGNIISIRKSKKNFAHIRFESEDCVDRALFLSGYRMKIEDKDDKENTGRLHVDYAQARDDQYEFECKQRALQRELRHRHRLEEERLRPPSPPPIIQYSDFEANTLIEKLKSNDEFLMASQVFLTWMERGDCNRRNASTFYTMIQCTNAHVRHLLGEKQAQHEEQMRMKEKFRSIFEGIIRQFDQIVRVFTTAQKQRNWDHFSKAQRKNIDQWLKQAKEIKSLQENELLSDRQEAEMEMSDEEEAAPTKKKRTDFDEDLTAQYAEMAGKLSQLNSLKDENDALKCQVEAYKNEIDMVKLEYKEQLDQKDKQLKSLQQALQGMQQQLINARAEITERQKTVAASDNSSGEKTEETPKKASVSIDIVGIDQGAQKQAEDKDLVTTRSLIVEVEPQKNIVCTTGLNVTEKEAKLLGLVSCFLHVHPTGASIDYIWSYLHRLGVETRISELESLMEKMPMIFRQDITGVGATIERHWHFTGYTSLQA</sequence>
<reference evidence="4" key="1">
    <citation type="journal article" date="2021" name="Genome Biol. Evol.">
        <title>A High-Quality Reference Genome for a Parasitic Bivalve with Doubly Uniparental Inheritance (Bivalvia: Unionida).</title>
        <authorList>
            <person name="Smith C.H."/>
        </authorList>
    </citation>
    <scope>NUCLEOTIDE SEQUENCE</scope>
    <source>
        <strain evidence="4">CHS0354</strain>
    </source>
</reference>
<dbReference type="Pfam" id="PF23267">
    <property type="entry name" value="ENOX1"/>
    <property type="match status" value="1"/>
</dbReference>
<dbReference type="Proteomes" id="UP001195483">
    <property type="component" value="Unassembled WGS sequence"/>
</dbReference>
<feature type="domain" description="RRM" evidence="3">
    <location>
        <begin position="164"/>
        <end position="243"/>
    </location>
</feature>
<dbReference type="GO" id="GO:0009897">
    <property type="term" value="C:external side of plasma membrane"/>
    <property type="evidence" value="ECO:0007669"/>
    <property type="project" value="InterPro"/>
</dbReference>
<comment type="caution">
    <text evidence="4">The sequence shown here is derived from an EMBL/GenBank/DDBJ whole genome shotgun (WGS) entry which is preliminary data.</text>
</comment>
<dbReference type="EMBL" id="JAEAOA010001349">
    <property type="protein sequence ID" value="KAK3577701.1"/>
    <property type="molecule type" value="Genomic_DNA"/>
</dbReference>
<accession>A0AAE0RQI0</accession>
<reference evidence="4" key="3">
    <citation type="submission" date="2023-05" db="EMBL/GenBank/DDBJ databases">
        <authorList>
            <person name="Smith C.H."/>
        </authorList>
    </citation>
    <scope>NUCLEOTIDE SEQUENCE</scope>
    <source>
        <strain evidence="4">CHS0354</strain>
        <tissue evidence="4">Mantle</tissue>
    </source>
</reference>
<feature type="region of interest" description="Disordered" evidence="2">
    <location>
        <begin position="415"/>
        <end position="437"/>
    </location>
</feature>
<dbReference type="GO" id="GO:0003723">
    <property type="term" value="F:RNA binding"/>
    <property type="evidence" value="ECO:0007669"/>
    <property type="project" value="UniProtKB-UniRule"/>
</dbReference>
<dbReference type="SMART" id="SM00360">
    <property type="entry name" value="RRM"/>
    <property type="match status" value="1"/>
</dbReference>
<evidence type="ECO:0000313" key="5">
    <source>
        <dbReference type="Proteomes" id="UP001195483"/>
    </source>
</evidence>
<feature type="compositionally biased region" description="Basic and acidic residues" evidence="2">
    <location>
        <begin position="532"/>
        <end position="541"/>
    </location>
</feature>
<keyword evidence="5" id="KW-1185">Reference proteome</keyword>
<dbReference type="Pfam" id="PF00076">
    <property type="entry name" value="RRM_1"/>
    <property type="match status" value="1"/>
</dbReference>
<name>A0AAE0RQI0_9BIVA</name>
<evidence type="ECO:0000256" key="1">
    <source>
        <dbReference type="PROSITE-ProRule" id="PRU00176"/>
    </source>
</evidence>